<dbReference type="PROSITE" id="PS51257">
    <property type="entry name" value="PROKAR_LIPOPROTEIN"/>
    <property type="match status" value="1"/>
</dbReference>
<evidence type="ECO:0000256" key="1">
    <source>
        <dbReference type="SAM" id="SignalP"/>
    </source>
</evidence>
<feature type="chain" id="PRO_5046675166" evidence="1">
    <location>
        <begin position="24"/>
        <end position="192"/>
    </location>
</feature>
<sequence>MNKAQKWMIAAALPALLASCNTASEPATSIPDQPQPAPAVACGLAAAAVTAADTCFAQQVAMSDMFEIRSSELALQRSSNDAVKAFAQQIIKDHTEASAKLKAKASSLNISLPAGLDAAKVADMQALQVKQGMPFDRAYAAVQVNAHVDAINLFESYLAKGSNAELKAHAQETLPHLRHHLEMAHQLVLKVN</sequence>
<dbReference type="Proteomes" id="UP001596297">
    <property type="component" value="Unassembled WGS sequence"/>
</dbReference>
<dbReference type="InterPro" id="IPR025419">
    <property type="entry name" value="DUF4142"/>
</dbReference>
<evidence type="ECO:0000313" key="3">
    <source>
        <dbReference type="EMBL" id="MFC6592669.1"/>
    </source>
</evidence>
<dbReference type="InterPro" id="IPR012347">
    <property type="entry name" value="Ferritin-like"/>
</dbReference>
<name>A0ABW1YIH0_9DEIO</name>
<keyword evidence="1" id="KW-0732">Signal</keyword>
<dbReference type="RefSeq" id="WP_380083791.1">
    <property type="nucleotide sequence ID" value="NZ_JBHSWD010000002.1"/>
</dbReference>
<dbReference type="PANTHER" id="PTHR38593:SF1">
    <property type="entry name" value="BLR2558 PROTEIN"/>
    <property type="match status" value="1"/>
</dbReference>
<dbReference type="Pfam" id="PF13628">
    <property type="entry name" value="DUF4142"/>
    <property type="match status" value="1"/>
</dbReference>
<gene>
    <name evidence="3" type="ORF">ACFP81_12145</name>
</gene>
<reference evidence="4" key="1">
    <citation type="journal article" date="2019" name="Int. J. Syst. Evol. Microbiol.">
        <title>The Global Catalogue of Microorganisms (GCM) 10K type strain sequencing project: providing services to taxonomists for standard genome sequencing and annotation.</title>
        <authorList>
            <consortium name="The Broad Institute Genomics Platform"/>
            <consortium name="The Broad Institute Genome Sequencing Center for Infectious Disease"/>
            <person name="Wu L."/>
            <person name="Ma J."/>
        </authorList>
    </citation>
    <scope>NUCLEOTIDE SEQUENCE [LARGE SCALE GENOMIC DNA]</scope>
    <source>
        <strain evidence="4">CGMCC 1.15772</strain>
    </source>
</reference>
<dbReference type="PANTHER" id="PTHR38593">
    <property type="entry name" value="BLR2558 PROTEIN"/>
    <property type="match status" value="1"/>
</dbReference>
<comment type="caution">
    <text evidence="3">The sequence shown here is derived from an EMBL/GenBank/DDBJ whole genome shotgun (WGS) entry which is preliminary data.</text>
</comment>
<dbReference type="Gene3D" id="1.20.1260.10">
    <property type="match status" value="1"/>
</dbReference>
<feature type="domain" description="DUF4142" evidence="2">
    <location>
        <begin position="52"/>
        <end position="187"/>
    </location>
</feature>
<protein>
    <submittedName>
        <fullName evidence="3">DUF4142 domain-containing protein</fullName>
    </submittedName>
</protein>
<dbReference type="EMBL" id="JBHSWD010000002">
    <property type="protein sequence ID" value="MFC6592669.1"/>
    <property type="molecule type" value="Genomic_DNA"/>
</dbReference>
<proteinExistence type="predicted"/>
<feature type="signal peptide" evidence="1">
    <location>
        <begin position="1"/>
        <end position="23"/>
    </location>
</feature>
<organism evidence="3 4">
    <name type="scientific">Deinococcus lacus</name>
    <dbReference type="NCBI Taxonomy" id="392561"/>
    <lineage>
        <taxon>Bacteria</taxon>
        <taxon>Thermotogati</taxon>
        <taxon>Deinococcota</taxon>
        <taxon>Deinococci</taxon>
        <taxon>Deinococcales</taxon>
        <taxon>Deinococcaceae</taxon>
        <taxon>Deinococcus</taxon>
    </lineage>
</organism>
<keyword evidence="4" id="KW-1185">Reference proteome</keyword>
<evidence type="ECO:0000313" key="4">
    <source>
        <dbReference type="Proteomes" id="UP001596297"/>
    </source>
</evidence>
<evidence type="ECO:0000259" key="2">
    <source>
        <dbReference type="Pfam" id="PF13628"/>
    </source>
</evidence>
<accession>A0ABW1YIH0</accession>